<dbReference type="AlphaFoldDB" id="A0A086IZR7"/>
<organism evidence="3 4">
    <name type="scientific">Nematocida ausubeli (strain ATCC PRA-371 / ERTm2)</name>
    <name type="common">Nematode killer fungus</name>
    <dbReference type="NCBI Taxonomy" id="1913371"/>
    <lineage>
        <taxon>Eukaryota</taxon>
        <taxon>Fungi</taxon>
        <taxon>Fungi incertae sedis</taxon>
        <taxon>Microsporidia</taxon>
        <taxon>Nematocida</taxon>
    </lineage>
</organism>
<protein>
    <recommendedName>
        <fullName evidence="2">RNB domain-containing protein</fullName>
    </recommendedName>
</protein>
<sequence length="862" mass="98932">MDRIYTSYRQNKKGEIFKIPSQIYLSRNLPCGFGCCGNINPRIQESLQHSSTFYIVSDEFLNDFVSFIETKSIRNVILTRTALLEIKKKYMNTHRRLEMAIDRYNLFVLEDIYSEDIYTYNKERKSAVDCSYYEMISMWYGEHIKECTFMAVHSQKEVPSEYPEGLFLSTQFSTHLPEISIREMFPTDEKYNMPYMSMEEVAELKDRIEVGFISIEDRDSGGVLLCNIEGHQIRIEVPREHLNRAIDRDYVIVEVLKEAGDVYIGRVVSVERRNRKPFPCRIIKTLDESMSHVLLEPEMNNLPNVICQLTARSDSTQHNIPDIMARLEKSVLLVVVEEWYENEKYPIGYIIKETGEKESIEAETAALLAHHAILDQAFEEAAQAELPSENWQITQEDLAEREDLRDYPIASIDPEGCIDIDDALHAKYNTDGTIDVGVHIADVTHFVKEDSHLDREGRIRGCTTYLPNRRIDMLPPLLGTNLCSLHENVDRLAFSVVWKVRLAQDKVVFLDRRFVKSIIRSKVSFTYDQASAVLKTGQYSSQEILNSVQLLKKISVLLKKSRLETGAFVIHSDECRISARNDKYFKDILRNPAEHIITEDSHTEEYDTHSLVEEFMLLANQHVATFISSVYPKESLIRIHPRPSTAAFKELETALSRHTRTQVVLDPQQPSVLSNTLKAYSTTDELKSTIGAWATKCMTQAVYSPSSIGCKLHYGLAMENYTHFTSPIRRYADVIVHRILYSAIHREKYSPITETRLERICDSVNRSYRNAKMVARHANQLYVRYLIMNQMVTVVIVGISSAKVEVYLPYYGINGILCLPESLAVVDGCISDGRNMRISVFSSVKAVLVPEVRKVFAFNLAA</sequence>
<dbReference type="InterPro" id="IPR022966">
    <property type="entry name" value="RNase_II/R_CS"/>
</dbReference>
<dbReference type="PANTHER" id="PTHR23355:SF9">
    <property type="entry name" value="DIS3-LIKE EXONUCLEASE 2"/>
    <property type="match status" value="1"/>
</dbReference>
<name>A0A086IZR7_NEMA1</name>
<reference evidence="3 4" key="1">
    <citation type="journal article" date="2014" name="Genome Announc.">
        <title>Genome Sequence of the Microsporidian Species Nematocida sp1 Strain ERTm6 (ATCC PRA-372).</title>
        <authorList>
            <person name="Bakowski M.A."/>
            <person name="Priest M."/>
            <person name="Young S."/>
            <person name="Cuomo C.A."/>
            <person name="Troemel E.R."/>
        </authorList>
    </citation>
    <scope>NUCLEOTIDE SEQUENCE [LARGE SCALE GENOMIC DNA]</scope>
    <source>
        <strain evidence="3 4">ERTm6</strain>
    </source>
</reference>
<evidence type="ECO:0000259" key="2">
    <source>
        <dbReference type="SMART" id="SM00955"/>
    </source>
</evidence>
<dbReference type="GO" id="GO:0006402">
    <property type="term" value="P:mRNA catabolic process"/>
    <property type="evidence" value="ECO:0007669"/>
    <property type="project" value="TreeGrafter"/>
</dbReference>
<dbReference type="RefSeq" id="XP_052903940.1">
    <property type="nucleotide sequence ID" value="XM_053049769.1"/>
</dbReference>
<keyword evidence="4" id="KW-1185">Reference proteome</keyword>
<accession>A0A086IZR7</accession>
<dbReference type="EMBL" id="AKIJ01000005">
    <property type="protein sequence ID" value="KFG25385.1"/>
    <property type="molecule type" value="Genomic_DNA"/>
</dbReference>
<dbReference type="SMART" id="SM00955">
    <property type="entry name" value="RNB"/>
    <property type="match status" value="1"/>
</dbReference>
<dbReference type="InterPro" id="IPR041505">
    <property type="entry name" value="Dis3_CSD2"/>
</dbReference>
<dbReference type="GeneID" id="77677132"/>
<dbReference type="SUPFAM" id="SSF50249">
    <property type="entry name" value="Nucleic acid-binding proteins"/>
    <property type="match status" value="2"/>
</dbReference>
<comment type="similarity">
    <text evidence="1">Belongs to the RNR ribonuclease family.</text>
</comment>
<dbReference type="Pfam" id="PF17849">
    <property type="entry name" value="OB_Dis3"/>
    <property type="match status" value="1"/>
</dbReference>
<dbReference type="GO" id="GO:0000175">
    <property type="term" value="F:3'-5'-RNA exonuclease activity"/>
    <property type="evidence" value="ECO:0007669"/>
    <property type="project" value="TreeGrafter"/>
</dbReference>
<proteinExistence type="inferred from homology"/>
<gene>
    <name evidence="3" type="ORF">NESG_02159</name>
</gene>
<dbReference type="Gene3D" id="3.40.50.1010">
    <property type="entry name" value="5'-nuclease"/>
    <property type="match status" value="1"/>
</dbReference>
<evidence type="ECO:0000313" key="4">
    <source>
        <dbReference type="Proteomes" id="UP000054524"/>
    </source>
</evidence>
<comment type="caution">
    <text evidence="3">The sequence shown here is derived from an EMBL/GenBank/DDBJ whole genome shotgun (WGS) entry which is preliminary data.</text>
</comment>
<dbReference type="Proteomes" id="UP000054524">
    <property type="component" value="Unassembled WGS sequence"/>
</dbReference>
<dbReference type="GO" id="GO:0003723">
    <property type="term" value="F:RNA binding"/>
    <property type="evidence" value="ECO:0007669"/>
    <property type="project" value="InterPro"/>
</dbReference>
<dbReference type="PROSITE" id="PS01175">
    <property type="entry name" value="RIBONUCLEASE_II"/>
    <property type="match status" value="1"/>
</dbReference>
<evidence type="ECO:0000313" key="3">
    <source>
        <dbReference type="EMBL" id="KFG25385.1"/>
    </source>
</evidence>
<dbReference type="InterPro" id="IPR012340">
    <property type="entry name" value="NA-bd_OB-fold"/>
</dbReference>
<dbReference type="PANTHER" id="PTHR23355">
    <property type="entry name" value="RIBONUCLEASE"/>
    <property type="match status" value="1"/>
</dbReference>
<feature type="domain" description="RNB" evidence="2">
    <location>
        <begin position="401"/>
        <end position="746"/>
    </location>
</feature>
<evidence type="ECO:0000256" key="1">
    <source>
        <dbReference type="RuleBase" id="RU003901"/>
    </source>
</evidence>
<dbReference type="HOGENOM" id="CLU_002333_5_0_1"/>
<dbReference type="Pfam" id="PF00773">
    <property type="entry name" value="RNB"/>
    <property type="match status" value="1"/>
</dbReference>
<dbReference type="InterPro" id="IPR050180">
    <property type="entry name" value="RNR_Ribonuclease"/>
</dbReference>
<dbReference type="InterPro" id="IPR001900">
    <property type="entry name" value="RNase_II/R"/>
</dbReference>